<feature type="signal peptide" evidence="1">
    <location>
        <begin position="1"/>
        <end position="21"/>
    </location>
</feature>
<dbReference type="OrthoDB" id="1440774at2"/>
<evidence type="ECO:0000313" key="2">
    <source>
        <dbReference type="EMBL" id="PJJ83811.1"/>
    </source>
</evidence>
<evidence type="ECO:0000313" key="3">
    <source>
        <dbReference type="Proteomes" id="UP000242687"/>
    </source>
</evidence>
<reference evidence="2 3" key="1">
    <citation type="submission" date="2017-11" db="EMBL/GenBank/DDBJ databases">
        <title>Genomic Encyclopedia of Archaeal and Bacterial Type Strains, Phase II (KMG-II): From Individual Species to Whole Genera.</title>
        <authorList>
            <person name="Goeker M."/>
        </authorList>
    </citation>
    <scope>NUCLEOTIDE SEQUENCE [LARGE SCALE GENOMIC DNA]</scope>
    <source>
        <strain evidence="2 3">DSM 28175</strain>
    </source>
</reference>
<dbReference type="Pfam" id="PF09697">
    <property type="entry name" value="Porph_ging"/>
    <property type="match status" value="1"/>
</dbReference>
<dbReference type="RefSeq" id="WP_157799060.1">
    <property type="nucleotide sequence ID" value="NZ_PGFJ01000001.1"/>
</dbReference>
<dbReference type="NCBIfam" id="TIGR01200">
    <property type="entry name" value="GLPGLI"/>
    <property type="match status" value="1"/>
</dbReference>
<comment type="caution">
    <text evidence="2">The sequence shown here is derived from an EMBL/GenBank/DDBJ whole genome shotgun (WGS) entry which is preliminary data.</text>
</comment>
<sequence>MKTIIKSLTLILTAVCSVAQAQNARFTTTGTIEYQKSSNTHAIIPRMFTKSNEAFYRPAFEQLKAKEPQFRTLKSTMVFGDNKTLYTPIAPEGRPPSLGLPIMEQFNTVYTDFTASKAITQKEVYGDMLLLTDSTRQINWKITDETRDILGYTCRRANAIIMDSIYVVAFYAEKIPVSGGPESFNGLPGMILQVALPHENISWLATKVTEASVPTATLVPPKKGKATTSKDFRVLLDKLLKGQGDVTILQLYYKAYLL</sequence>
<protein>
    <submittedName>
        <fullName evidence="2">GLPGLI family protein</fullName>
    </submittedName>
</protein>
<organism evidence="2 3">
    <name type="scientific">Mucilaginibacter auburnensis</name>
    <dbReference type="NCBI Taxonomy" id="1457233"/>
    <lineage>
        <taxon>Bacteria</taxon>
        <taxon>Pseudomonadati</taxon>
        <taxon>Bacteroidota</taxon>
        <taxon>Sphingobacteriia</taxon>
        <taxon>Sphingobacteriales</taxon>
        <taxon>Sphingobacteriaceae</taxon>
        <taxon>Mucilaginibacter</taxon>
    </lineage>
</organism>
<dbReference type="Proteomes" id="UP000242687">
    <property type="component" value="Unassembled WGS sequence"/>
</dbReference>
<evidence type="ECO:0000256" key="1">
    <source>
        <dbReference type="SAM" id="SignalP"/>
    </source>
</evidence>
<keyword evidence="3" id="KW-1185">Reference proteome</keyword>
<dbReference type="AlphaFoldDB" id="A0A2H9VSK9"/>
<accession>A0A2H9VSK9</accession>
<feature type="chain" id="PRO_5014187408" evidence="1">
    <location>
        <begin position="22"/>
        <end position="258"/>
    </location>
</feature>
<keyword evidence="1" id="KW-0732">Signal</keyword>
<proteinExistence type="predicted"/>
<dbReference type="EMBL" id="PGFJ01000001">
    <property type="protein sequence ID" value="PJJ83811.1"/>
    <property type="molecule type" value="Genomic_DNA"/>
</dbReference>
<gene>
    <name evidence="2" type="ORF">CLV57_0806</name>
</gene>
<dbReference type="InterPro" id="IPR005901">
    <property type="entry name" value="GLPGLI"/>
</dbReference>
<name>A0A2H9VSK9_9SPHI</name>